<accession>A0ABN7JEC4</accession>
<dbReference type="GO" id="GO:0016787">
    <property type="term" value="F:hydrolase activity"/>
    <property type="evidence" value="ECO:0007669"/>
    <property type="project" value="UniProtKB-KW"/>
</dbReference>
<keyword evidence="3" id="KW-1185">Reference proteome</keyword>
<dbReference type="SUPFAM" id="SSF53474">
    <property type="entry name" value="alpha/beta-Hydrolases"/>
    <property type="match status" value="1"/>
</dbReference>
<evidence type="ECO:0000313" key="3">
    <source>
        <dbReference type="Proteomes" id="UP000606921"/>
    </source>
</evidence>
<evidence type="ECO:0000313" key="2">
    <source>
        <dbReference type="EMBL" id="CAD7024375.1"/>
    </source>
</evidence>
<dbReference type="Proteomes" id="UP000606921">
    <property type="component" value="Unassembled WGS sequence"/>
</dbReference>
<keyword evidence="2" id="KW-0378">Hydrolase</keyword>
<dbReference type="InterPro" id="IPR029058">
    <property type="entry name" value="AB_hydrolase_fold"/>
</dbReference>
<dbReference type="Pfam" id="PF00561">
    <property type="entry name" value="Abhydrolase_1"/>
    <property type="match status" value="1"/>
</dbReference>
<gene>
    <name evidence="2" type="ORF">REJC140_00464</name>
</gene>
<dbReference type="InterPro" id="IPR050266">
    <property type="entry name" value="AB_hydrolase_sf"/>
</dbReference>
<evidence type="ECO:0000259" key="1">
    <source>
        <dbReference type="Pfam" id="PF00561"/>
    </source>
</evidence>
<dbReference type="PANTHER" id="PTHR43798:SF33">
    <property type="entry name" value="HYDROLASE, PUTATIVE (AFU_ORTHOLOGUE AFUA_2G14860)-RELATED"/>
    <property type="match status" value="1"/>
</dbReference>
<organism evidence="2 3">
    <name type="scientific">Pseudorhizobium endolithicum</name>
    <dbReference type="NCBI Taxonomy" id="1191678"/>
    <lineage>
        <taxon>Bacteria</taxon>
        <taxon>Pseudomonadati</taxon>
        <taxon>Pseudomonadota</taxon>
        <taxon>Alphaproteobacteria</taxon>
        <taxon>Hyphomicrobiales</taxon>
        <taxon>Rhizobiaceae</taxon>
        <taxon>Rhizobium/Agrobacterium group</taxon>
        <taxon>Pseudorhizobium</taxon>
    </lineage>
</organism>
<dbReference type="PANTHER" id="PTHR43798">
    <property type="entry name" value="MONOACYLGLYCEROL LIPASE"/>
    <property type="match status" value="1"/>
</dbReference>
<dbReference type="RefSeq" id="WP_185927874.1">
    <property type="nucleotide sequence ID" value="NZ_CABFWF030000001.1"/>
</dbReference>
<comment type="caution">
    <text evidence="2">The sequence shown here is derived from an EMBL/GenBank/DDBJ whole genome shotgun (WGS) entry which is preliminary data.</text>
</comment>
<sequence length="280" mass="28916">MLHCETWSGGAGGEIPLVLLHGFGGCSALWCPLAATLATERPVLALDLPGHGGSIPAGTGGAGFMAKAIASVLKERGIDRFHLAGHSMGGAMAALLALRQPERLASLTLLAPGGFGPHINGAALRRYAFAEDVAQMAKALGSMCGPDHGLDNRQVQAVLDARRLPGAREALAKILKVILADPEGRTQGVLPTEDLARLPMPVQVLWGTADPILPAGQADDLPPTVAVRRLAGAGHMLVEERPEEVMQALRGIIAAADQISPAAFAAISSREAVEEGPTTT</sequence>
<protein>
    <submittedName>
        <fullName evidence="2">Alpha/beta hydrolase</fullName>
    </submittedName>
</protein>
<name>A0ABN7JEC4_9HYPH</name>
<feature type="domain" description="AB hydrolase-1" evidence="1">
    <location>
        <begin position="16"/>
        <end position="242"/>
    </location>
</feature>
<proteinExistence type="predicted"/>
<dbReference type="EMBL" id="CABFWF030000001">
    <property type="protein sequence ID" value="CAD7024375.1"/>
    <property type="molecule type" value="Genomic_DNA"/>
</dbReference>
<dbReference type="Gene3D" id="3.40.50.1820">
    <property type="entry name" value="alpha/beta hydrolase"/>
    <property type="match status" value="1"/>
</dbReference>
<reference evidence="2 3" key="1">
    <citation type="submission" date="2020-11" db="EMBL/GenBank/DDBJ databases">
        <authorList>
            <person name="Lassalle F."/>
        </authorList>
    </citation>
    <scope>NUCLEOTIDE SEQUENCE [LARGE SCALE GENOMIC DNA]</scope>
    <source>
        <strain evidence="2 3">JC140</strain>
    </source>
</reference>
<dbReference type="PRINTS" id="PR00111">
    <property type="entry name" value="ABHYDROLASE"/>
</dbReference>
<dbReference type="InterPro" id="IPR000073">
    <property type="entry name" value="AB_hydrolase_1"/>
</dbReference>